<evidence type="ECO:0000313" key="2">
    <source>
        <dbReference type="Proteomes" id="UP000232227"/>
    </source>
</evidence>
<dbReference type="NCBIfam" id="NF046003">
    <property type="entry name" value="DxFTY_mem_plasm"/>
    <property type="match status" value="1"/>
</dbReference>
<name>A0A291IRM8_9MOLU</name>
<sequence>MAKEQTTKDDKKEDHQSYWDKIRSFDMSRTPFWISVLWQLILTIIPFVLIWVFLGADFHNSSFNKYDDLGNNHAGWLALIMVGYLIWAWGGQTLTFFLKWQKADSFTFTLTFSIIFFALVMNGCWLIEIDPTKMSNSVKIVVRFLICLFSAIPAMLIGVLITNFARNYTYKTEDEDEAILQAYRSGEAIPTKEQFRIQRAEQTRIKREKELAELEEFKADLDRRLLTDFDKSKKVLKKENKDLKKKEKLDAKEMKQRLKYEEKMKKKNPEKDS</sequence>
<evidence type="ECO:0000313" key="1">
    <source>
        <dbReference type="EMBL" id="ATG97449.1"/>
    </source>
</evidence>
<dbReference type="RefSeq" id="WP_096862737.1">
    <property type="nucleotide sequence ID" value="NZ_CP023668.1"/>
</dbReference>
<dbReference type="EMBL" id="CP023668">
    <property type="protein sequence ID" value="ATG97449.1"/>
    <property type="molecule type" value="Genomic_DNA"/>
</dbReference>
<accession>A0A291IRM8</accession>
<keyword evidence="2" id="KW-1185">Reference proteome</keyword>
<dbReference type="Proteomes" id="UP000232227">
    <property type="component" value="Chromosome"/>
</dbReference>
<organism evidence="1 2">
    <name type="scientific">Mesoplasma lactucae ATCC 49193</name>
    <dbReference type="NCBI Taxonomy" id="81460"/>
    <lineage>
        <taxon>Bacteria</taxon>
        <taxon>Bacillati</taxon>
        <taxon>Mycoplasmatota</taxon>
        <taxon>Mollicutes</taxon>
        <taxon>Entomoplasmatales</taxon>
        <taxon>Entomoplasmataceae</taxon>
        <taxon>Mesoplasma</taxon>
    </lineage>
</organism>
<proteinExistence type="predicted"/>
<dbReference type="AlphaFoldDB" id="A0A291IRM8"/>
<gene>
    <name evidence="1" type="ORF">CP520_01590</name>
</gene>
<protein>
    <submittedName>
        <fullName evidence="1">Uncharacterized protein</fullName>
    </submittedName>
</protein>
<reference evidence="1 2" key="1">
    <citation type="submission" date="2017-09" db="EMBL/GenBank/DDBJ databases">
        <title>SPAdes assembly of the Mesoplasma lactucae genome.</title>
        <authorList>
            <person name="Knight T.F."/>
            <person name="Rubinstein R."/>
            <person name="Citino T."/>
        </authorList>
    </citation>
    <scope>NUCLEOTIDE SEQUENCE [LARGE SCALE GENOMIC DNA]</scope>
    <source>
        <strain evidence="1 2">831-C4</strain>
    </source>
</reference>
<dbReference type="OrthoDB" id="400931at2"/>
<dbReference type="KEGG" id="mlac:CP520_01590"/>